<dbReference type="InterPro" id="IPR016162">
    <property type="entry name" value="Ald_DH_N"/>
</dbReference>
<dbReference type="InterPro" id="IPR016161">
    <property type="entry name" value="Ald_DH/histidinol_DH"/>
</dbReference>
<protein>
    <recommendedName>
        <fullName evidence="7">Gamma-glutamyl phosphate reductase</fullName>
        <shortName evidence="7">GPR</shortName>
        <ecNumber evidence="7">1.2.1.41</ecNumber>
    </recommendedName>
    <alternativeName>
        <fullName evidence="7">Glutamate-5-semialdehyde dehydrogenase</fullName>
    </alternativeName>
    <alternativeName>
        <fullName evidence="7">Glutamyl-gamma-semialdehyde dehydrogenase</fullName>
        <shortName evidence="7">GSA dehydrogenase</shortName>
    </alternativeName>
</protein>
<reference evidence="9 10" key="1">
    <citation type="submission" date="2019-12" db="EMBL/GenBank/DDBJ databases">
        <title>Neisseriaceae gen. nov. sp. Genome sequencing and assembly.</title>
        <authorList>
            <person name="Liu Z."/>
            <person name="Li A."/>
        </authorList>
    </citation>
    <scope>NUCLEOTIDE SEQUENCE [LARGE SCALE GENOMIC DNA]</scope>
    <source>
        <strain evidence="9 10">B2N2-7</strain>
    </source>
</reference>
<dbReference type="SUPFAM" id="SSF53720">
    <property type="entry name" value="ALDH-like"/>
    <property type="match status" value="1"/>
</dbReference>
<dbReference type="NCBIfam" id="TIGR00407">
    <property type="entry name" value="proA"/>
    <property type="match status" value="1"/>
</dbReference>
<gene>
    <name evidence="7" type="primary">proA</name>
    <name evidence="9" type="ORF">GQF02_03250</name>
</gene>
<name>A0A845BNG2_9NEIS</name>
<feature type="domain" description="Aldehyde dehydrogenase" evidence="8">
    <location>
        <begin position="8"/>
        <end position="281"/>
    </location>
</feature>
<dbReference type="CDD" id="cd07079">
    <property type="entry name" value="ALDH_F18-19_ProA-GPR"/>
    <property type="match status" value="1"/>
</dbReference>
<dbReference type="EC" id="1.2.1.41" evidence="7"/>
<keyword evidence="3 7" id="KW-0641">Proline biosynthesis</keyword>
<keyword evidence="4 7" id="KW-0521">NADP</keyword>
<comment type="pathway">
    <text evidence="1 7">Amino-acid biosynthesis; L-proline biosynthesis; L-glutamate 5-semialdehyde from L-glutamate: step 2/2.</text>
</comment>
<dbReference type="GO" id="GO:0005737">
    <property type="term" value="C:cytoplasm"/>
    <property type="evidence" value="ECO:0007669"/>
    <property type="project" value="UniProtKB-SubCell"/>
</dbReference>
<accession>A0A845BNG2</accession>
<keyword evidence="2 7" id="KW-0028">Amino-acid biosynthesis</keyword>
<dbReference type="Pfam" id="PF00171">
    <property type="entry name" value="Aldedh"/>
    <property type="match status" value="1"/>
</dbReference>
<comment type="function">
    <text evidence="7">Catalyzes the NADPH-dependent reduction of L-glutamate 5-phosphate into L-glutamate 5-semialdehyde and phosphate. The product spontaneously undergoes cyclization to form 1-pyrroline-5-carboxylate.</text>
</comment>
<dbReference type="PANTHER" id="PTHR11063:SF8">
    <property type="entry name" value="DELTA-1-PYRROLINE-5-CARBOXYLATE SYNTHASE"/>
    <property type="match status" value="1"/>
</dbReference>
<dbReference type="EMBL" id="WSSB01000002">
    <property type="protein sequence ID" value="MXR35991.1"/>
    <property type="molecule type" value="Genomic_DNA"/>
</dbReference>
<keyword evidence="10" id="KW-1185">Reference proteome</keyword>
<keyword evidence="5 7" id="KW-0560">Oxidoreductase</keyword>
<comment type="catalytic activity">
    <reaction evidence="6 7">
        <text>L-glutamate 5-semialdehyde + phosphate + NADP(+) = L-glutamyl 5-phosphate + NADPH + H(+)</text>
        <dbReference type="Rhea" id="RHEA:19541"/>
        <dbReference type="ChEBI" id="CHEBI:15378"/>
        <dbReference type="ChEBI" id="CHEBI:43474"/>
        <dbReference type="ChEBI" id="CHEBI:57783"/>
        <dbReference type="ChEBI" id="CHEBI:58066"/>
        <dbReference type="ChEBI" id="CHEBI:58274"/>
        <dbReference type="ChEBI" id="CHEBI:58349"/>
        <dbReference type="EC" id="1.2.1.41"/>
    </reaction>
</comment>
<dbReference type="HAMAP" id="MF_00412">
    <property type="entry name" value="ProA"/>
    <property type="match status" value="1"/>
</dbReference>
<comment type="similarity">
    <text evidence="7">Belongs to the gamma-glutamyl phosphate reductase family.</text>
</comment>
<dbReference type="InterPro" id="IPR020593">
    <property type="entry name" value="G-glutamylP_reductase_CS"/>
</dbReference>
<evidence type="ECO:0000313" key="10">
    <source>
        <dbReference type="Proteomes" id="UP000467214"/>
    </source>
</evidence>
<evidence type="ECO:0000256" key="1">
    <source>
        <dbReference type="ARBA" id="ARBA00004985"/>
    </source>
</evidence>
<sequence length="420" mass="44769">MDIQEYMQNVGQAARQASREIARADTRQKNAALEAMASAIERDSEKLLAANRRDVEQAVAEGLAPAMVDRLTLNASTIASMAEGLRQIATLPDPVGEMDDFCYRPSGIQLGKMRVPLGVVGIIYEARPNVTADAAGLCLKSGNATILRGGSEAFHSNQAIAACVHEGLAAAGLPQTAVQVLETTDRAAVGALITMPEYVDVIVPRGGKGLIARISAEARVPVIKHLDGNCHSYVDEKADLAKALTVCDNAKTHRYGTCNTMETLLVHQAVAAEFLPQICAIYAAKGVEMRGDAATRAIVGADKVGAASEEDWFTEYAAAIIAIRVVDDLDSAIAHINHYGSHHTDAILTEDYSRARRFLREVDSSSVMVNASTRFADGFEYGLGAEIGISTDKIHARGPVGLEGLTSQKWVVLGDGQIRS</sequence>
<dbReference type="Gene3D" id="3.40.309.10">
    <property type="entry name" value="Aldehyde Dehydrogenase, Chain A, domain 2"/>
    <property type="match status" value="1"/>
</dbReference>
<dbReference type="Gene3D" id="3.40.605.10">
    <property type="entry name" value="Aldehyde Dehydrogenase, Chain A, domain 1"/>
    <property type="match status" value="1"/>
</dbReference>
<dbReference type="PANTHER" id="PTHR11063">
    <property type="entry name" value="GLUTAMATE SEMIALDEHYDE DEHYDROGENASE"/>
    <property type="match status" value="1"/>
</dbReference>
<dbReference type="UniPathway" id="UPA00098">
    <property type="reaction ID" value="UER00360"/>
</dbReference>
<proteinExistence type="inferred from homology"/>
<dbReference type="NCBIfam" id="NF001221">
    <property type="entry name" value="PRK00197.1"/>
    <property type="match status" value="1"/>
</dbReference>
<evidence type="ECO:0000256" key="3">
    <source>
        <dbReference type="ARBA" id="ARBA00022650"/>
    </source>
</evidence>
<dbReference type="InterPro" id="IPR012134">
    <property type="entry name" value="Glu-5-SA_DH"/>
</dbReference>
<comment type="caution">
    <text evidence="9">The sequence shown here is derived from an EMBL/GenBank/DDBJ whole genome shotgun (WGS) entry which is preliminary data.</text>
</comment>
<dbReference type="FunFam" id="3.40.309.10:FF:000006">
    <property type="entry name" value="Gamma-glutamyl phosphate reductase"/>
    <property type="match status" value="1"/>
</dbReference>
<evidence type="ECO:0000313" key="9">
    <source>
        <dbReference type="EMBL" id="MXR35991.1"/>
    </source>
</evidence>
<evidence type="ECO:0000256" key="4">
    <source>
        <dbReference type="ARBA" id="ARBA00022857"/>
    </source>
</evidence>
<dbReference type="InterPro" id="IPR000965">
    <property type="entry name" value="GPR_dom"/>
</dbReference>
<dbReference type="Proteomes" id="UP000467214">
    <property type="component" value="Unassembled WGS sequence"/>
</dbReference>
<dbReference type="GO" id="GO:0050661">
    <property type="term" value="F:NADP binding"/>
    <property type="evidence" value="ECO:0007669"/>
    <property type="project" value="InterPro"/>
</dbReference>
<dbReference type="PIRSF" id="PIRSF000151">
    <property type="entry name" value="GPR"/>
    <property type="match status" value="1"/>
</dbReference>
<evidence type="ECO:0000256" key="2">
    <source>
        <dbReference type="ARBA" id="ARBA00022605"/>
    </source>
</evidence>
<dbReference type="AlphaFoldDB" id="A0A845BNG2"/>
<evidence type="ECO:0000256" key="5">
    <source>
        <dbReference type="ARBA" id="ARBA00023002"/>
    </source>
</evidence>
<dbReference type="RefSeq" id="WP_160794802.1">
    <property type="nucleotide sequence ID" value="NZ_WSSB01000002.1"/>
</dbReference>
<dbReference type="GO" id="GO:0004350">
    <property type="term" value="F:glutamate-5-semialdehyde dehydrogenase activity"/>
    <property type="evidence" value="ECO:0007669"/>
    <property type="project" value="UniProtKB-UniRule"/>
</dbReference>
<dbReference type="GO" id="GO:0055129">
    <property type="term" value="P:L-proline biosynthetic process"/>
    <property type="evidence" value="ECO:0007669"/>
    <property type="project" value="UniProtKB-UniRule"/>
</dbReference>
<evidence type="ECO:0000259" key="8">
    <source>
        <dbReference type="Pfam" id="PF00171"/>
    </source>
</evidence>
<dbReference type="InterPro" id="IPR015590">
    <property type="entry name" value="Aldehyde_DH_dom"/>
</dbReference>
<keyword evidence="7" id="KW-0963">Cytoplasm</keyword>
<comment type="subcellular location">
    <subcellularLocation>
        <location evidence="7">Cytoplasm</location>
    </subcellularLocation>
</comment>
<evidence type="ECO:0000256" key="7">
    <source>
        <dbReference type="HAMAP-Rule" id="MF_00412"/>
    </source>
</evidence>
<dbReference type="PROSITE" id="PS01223">
    <property type="entry name" value="PROA"/>
    <property type="match status" value="1"/>
</dbReference>
<organism evidence="9 10">
    <name type="scientific">Craterilacuibacter sinensis</name>
    <dbReference type="NCBI Taxonomy" id="2686017"/>
    <lineage>
        <taxon>Bacteria</taxon>
        <taxon>Pseudomonadati</taxon>
        <taxon>Pseudomonadota</taxon>
        <taxon>Betaproteobacteria</taxon>
        <taxon>Neisseriales</taxon>
        <taxon>Neisseriaceae</taxon>
        <taxon>Craterilacuibacter</taxon>
    </lineage>
</organism>
<dbReference type="InterPro" id="IPR016163">
    <property type="entry name" value="Ald_DH_C"/>
</dbReference>
<evidence type="ECO:0000256" key="6">
    <source>
        <dbReference type="ARBA" id="ARBA00049024"/>
    </source>
</evidence>